<dbReference type="EMBL" id="KL367650">
    <property type="protein sequence ID" value="KFD60746.1"/>
    <property type="molecule type" value="Genomic_DNA"/>
</dbReference>
<name>A0A085MU50_9BILA</name>
<reference evidence="1" key="1">
    <citation type="journal article" date="2014" name="Nat. Genet.">
        <title>Genome and transcriptome of the porcine whipworm Trichuris suis.</title>
        <authorList>
            <person name="Jex A.R."/>
            <person name="Nejsum P."/>
            <person name="Schwarz E.M."/>
            <person name="Hu L."/>
            <person name="Young N.D."/>
            <person name="Hall R.S."/>
            <person name="Korhonen P.K."/>
            <person name="Liao S."/>
            <person name="Thamsborg S."/>
            <person name="Xia J."/>
            <person name="Xu P."/>
            <person name="Wang S."/>
            <person name="Scheerlinck J.P."/>
            <person name="Hofmann A."/>
            <person name="Sternberg P.W."/>
            <person name="Wang J."/>
            <person name="Gasser R.B."/>
        </authorList>
    </citation>
    <scope>NUCLEOTIDE SEQUENCE [LARGE SCALE GENOMIC DNA]</scope>
    <source>
        <strain evidence="1">DCEP-RM93F</strain>
    </source>
</reference>
<accession>A0A085MU50</accession>
<sequence length="146" mass="16504">MVADTLLCQHNWSSVTIFARLICSVYRRERNSFTNSNKMDECMKNDCSSNFKDAQPCYLSPKEQNGCNEKKTSYTKCMRPRRTLMSKSKEARLLDRVTSSPGPVSEELSVSPADVDIPVESNLDSSRISTLQDFNLYGISALRDSD</sequence>
<protein>
    <submittedName>
        <fullName evidence="1">Uncharacterized protein</fullName>
    </submittedName>
</protein>
<dbReference type="Proteomes" id="UP000030758">
    <property type="component" value="Unassembled WGS sequence"/>
</dbReference>
<gene>
    <name evidence="1" type="ORF">M514_27062</name>
</gene>
<evidence type="ECO:0000313" key="1">
    <source>
        <dbReference type="EMBL" id="KFD60746.1"/>
    </source>
</evidence>
<dbReference type="AlphaFoldDB" id="A0A085MU50"/>
<organism evidence="1">
    <name type="scientific">Trichuris suis</name>
    <name type="common">pig whipworm</name>
    <dbReference type="NCBI Taxonomy" id="68888"/>
    <lineage>
        <taxon>Eukaryota</taxon>
        <taxon>Metazoa</taxon>
        <taxon>Ecdysozoa</taxon>
        <taxon>Nematoda</taxon>
        <taxon>Enoplea</taxon>
        <taxon>Dorylaimia</taxon>
        <taxon>Trichinellida</taxon>
        <taxon>Trichuridae</taxon>
        <taxon>Trichuris</taxon>
    </lineage>
</organism>
<proteinExistence type="predicted"/>